<keyword evidence="2 4" id="KW-0808">Transferase</keyword>
<keyword evidence="1" id="KW-0328">Glycosyltransferase</keyword>
<keyword evidence="3" id="KW-0479">Metal-binding</keyword>
<dbReference type="PANTHER" id="PTHR13778:SF47">
    <property type="entry name" value="LIPOPOLYSACCHARIDE 1,3-GALACTOSYLTRANSFERASE"/>
    <property type="match status" value="1"/>
</dbReference>
<dbReference type="AlphaFoldDB" id="A0A3R9YDJ2"/>
<evidence type="ECO:0000256" key="2">
    <source>
        <dbReference type="ARBA" id="ARBA00022679"/>
    </source>
</evidence>
<dbReference type="OrthoDB" id="5672604at2"/>
<name>A0A3R9YDJ2_9ENTE</name>
<protein>
    <submittedName>
        <fullName evidence="4">Glycosyltransferase family 8 protein</fullName>
    </submittedName>
</protein>
<gene>
    <name evidence="4" type="ORF">C7P63_09225</name>
</gene>
<dbReference type="InterPro" id="IPR050748">
    <property type="entry name" value="Glycosyltrans_8_dom-fam"/>
</dbReference>
<evidence type="ECO:0000256" key="1">
    <source>
        <dbReference type="ARBA" id="ARBA00022676"/>
    </source>
</evidence>
<organism evidence="4 5">
    <name type="scientific">Vagococcus humatus</name>
    <dbReference type="NCBI Taxonomy" id="1889241"/>
    <lineage>
        <taxon>Bacteria</taxon>
        <taxon>Bacillati</taxon>
        <taxon>Bacillota</taxon>
        <taxon>Bacilli</taxon>
        <taxon>Lactobacillales</taxon>
        <taxon>Enterococcaceae</taxon>
        <taxon>Vagococcus</taxon>
    </lineage>
</organism>
<accession>A0A3R9YDJ2</accession>
<dbReference type="Proteomes" id="UP000277864">
    <property type="component" value="Unassembled WGS sequence"/>
</dbReference>
<dbReference type="EMBL" id="PXZH01000006">
    <property type="protein sequence ID" value="RST88771.1"/>
    <property type="molecule type" value="Genomic_DNA"/>
</dbReference>
<dbReference type="CDD" id="cd04194">
    <property type="entry name" value="GT8_A4GalT_like"/>
    <property type="match status" value="1"/>
</dbReference>
<keyword evidence="5" id="KW-1185">Reference proteome</keyword>
<proteinExistence type="predicted"/>
<evidence type="ECO:0000256" key="3">
    <source>
        <dbReference type="ARBA" id="ARBA00022723"/>
    </source>
</evidence>
<dbReference type="InterPro" id="IPR002495">
    <property type="entry name" value="Glyco_trans_8"/>
</dbReference>
<reference evidence="4 5" key="1">
    <citation type="submission" date="2018-03" db="EMBL/GenBank/DDBJ databases">
        <authorList>
            <person name="Gulvik C.A."/>
        </authorList>
    </citation>
    <scope>NUCLEOTIDE SEQUENCE [LARGE SCALE GENOMIC DNA]</scope>
    <source>
        <strain evidence="4 5">JCM 31581</strain>
    </source>
</reference>
<dbReference type="GO" id="GO:0016757">
    <property type="term" value="F:glycosyltransferase activity"/>
    <property type="evidence" value="ECO:0007669"/>
    <property type="project" value="UniProtKB-KW"/>
</dbReference>
<dbReference type="GO" id="GO:0046872">
    <property type="term" value="F:metal ion binding"/>
    <property type="evidence" value="ECO:0007669"/>
    <property type="project" value="UniProtKB-KW"/>
</dbReference>
<evidence type="ECO:0000313" key="5">
    <source>
        <dbReference type="Proteomes" id="UP000277864"/>
    </source>
</evidence>
<evidence type="ECO:0000313" key="4">
    <source>
        <dbReference type="EMBL" id="RST88771.1"/>
    </source>
</evidence>
<dbReference type="PANTHER" id="PTHR13778">
    <property type="entry name" value="GLYCOSYLTRANSFERASE 8 DOMAIN-CONTAINING PROTEIN"/>
    <property type="match status" value="1"/>
</dbReference>
<dbReference type="Gene3D" id="3.90.550.10">
    <property type="entry name" value="Spore Coat Polysaccharide Biosynthesis Protein SpsA, Chain A"/>
    <property type="match status" value="1"/>
</dbReference>
<sequence length="277" mass="32618">MQKNYPLLFSIDHSFAEQLQTTLYSIFMNSSQSFDIYILHTDLSEEIQRFLESFCGRYGSNISFISIPESYFSDAPSSSRYPKAIYYRLLAHEFLPKDLTKILYLDADILCINDLTSIFNYDLGSYLYAGCSHPSMTGMSRAMNKLRLKTYGNDGYFNSGVLLINLDQVRKIVDKQAIYTFIKDNEKQLVLPDQDILNGLYGHLIYALDDQIWNYDVRYTHTYYLMSNKQTTLDWVMQHTVFLHFCGKEKPWDHHYEEKFAALYKHYQVKSKELRKL</sequence>
<comment type="caution">
    <text evidence="4">The sequence shown here is derived from an EMBL/GenBank/DDBJ whole genome shotgun (WGS) entry which is preliminary data.</text>
</comment>
<dbReference type="RefSeq" id="WP_125943864.1">
    <property type="nucleotide sequence ID" value="NZ_PXZH01000006.1"/>
</dbReference>
<dbReference type="SUPFAM" id="SSF53448">
    <property type="entry name" value="Nucleotide-diphospho-sugar transferases"/>
    <property type="match status" value="1"/>
</dbReference>
<dbReference type="Pfam" id="PF01501">
    <property type="entry name" value="Glyco_transf_8"/>
    <property type="match status" value="1"/>
</dbReference>
<dbReference type="InterPro" id="IPR029044">
    <property type="entry name" value="Nucleotide-diphossugar_trans"/>
</dbReference>